<accession>A0A553NF12</accession>
<evidence type="ECO:0000313" key="10">
    <source>
        <dbReference type="EMBL" id="TRY64037.1"/>
    </source>
</evidence>
<dbReference type="PROSITE" id="PS00162">
    <property type="entry name" value="ALPHA_CA_1"/>
    <property type="match status" value="1"/>
</dbReference>
<comment type="caution">
    <text evidence="10">The sequence shown here is derived from an EMBL/GenBank/DDBJ whole genome shotgun (WGS) entry which is preliminary data.</text>
</comment>
<evidence type="ECO:0000256" key="1">
    <source>
        <dbReference type="ARBA" id="ARBA00002904"/>
    </source>
</evidence>
<feature type="domain" description="Alpha-carbonic anhydrase" evidence="9">
    <location>
        <begin position="230"/>
        <end position="490"/>
    </location>
</feature>
<dbReference type="Pfam" id="PF00194">
    <property type="entry name" value="Carb_anhydrase"/>
    <property type="match status" value="2"/>
</dbReference>
<feature type="chain" id="PRO_5025093456" description="Carbonic anhydrase" evidence="8">
    <location>
        <begin position="18"/>
        <end position="490"/>
    </location>
</feature>
<evidence type="ECO:0000256" key="5">
    <source>
        <dbReference type="ARBA" id="ARBA00022833"/>
    </source>
</evidence>
<organism evidence="10 11">
    <name type="scientific">Tigriopus californicus</name>
    <name type="common">Marine copepod</name>
    <dbReference type="NCBI Taxonomy" id="6832"/>
    <lineage>
        <taxon>Eukaryota</taxon>
        <taxon>Metazoa</taxon>
        <taxon>Ecdysozoa</taxon>
        <taxon>Arthropoda</taxon>
        <taxon>Crustacea</taxon>
        <taxon>Multicrustacea</taxon>
        <taxon>Hexanauplia</taxon>
        <taxon>Copepoda</taxon>
        <taxon>Harpacticoida</taxon>
        <taxon>Harpacticidae</taxon>
        <taxon>Tigriopus</taxon>
    </lineage>
</organism>
<dbReference type="InterPro" id="IPR023561">
    <property type="entry name" value="Carbonic_anhydrase_a-class"/>
</dbReference>
<dbReference type="GO" id="GO:0004089">
    <property type="term" value="F:carbonate dehydratase activity"/>
    <property type="evidence" value="ECO:0007669"/>
    <property type="project" value="UniProtKB-UniRule"/>
</dbReference>
<keyword evidence="11" id="KW-1185">Reference proteome</keyword>
<dbReference type="PROSITE" id="PS51144">
    <property type="entry name" value="ALPHA_CA_2"/>
    <property type="match status" value="2"/>
</dbReference>
<comment type="catalytic activity">
    <reaction evidence="7 8">
        <text>hydrogencarbonate + H(+) = CO2 + H2O</text>
        <dbReference type="Rhea" id="RHEA:10748"/>
        <dbReference type="ChEBI" id="CHEBI:15377"/>
        <dbReference type="ChEBI" id="CHEBI:15378"/>
        <dbReference type="ChEBI" id="CHEBI:16526"/>
        <dbReference type="ChEBI" id="CHEBI:17544"/>
        <dbReference type="EC" id="4.2.1.1"/>
    </reaction>
</comment>
<dbReference type="PANTHER" id="PTHR18952">
    <property type="entry name" value="CARBONIC ANHYDRASE"/>
    <property type="match status" value="1"/>
</dbReference>
<dbReference type="GO" id="GO:0008270">
    <property type="term" value="F:zinc ion binding"/>
    <property type="evidence" value="ECO:0007669"/>
    <property type="project" value="UniProtKB-UniRule"/>
</dbReference>
<dbReference type="InterPro" id="IPR018338">
    <property type="entry name" value="Carbonic_anhydrase_a-class_CS"/>
</dbReference>
<keyword evidence="8" id="KW-0732">Signal</keyword>
<evidence type="ECO:0000259" key="9">
    <source>
        <dbReference type="PROSITE" id="PS51144"/>
    </source>
</evidence>
<reference evidence="10 11" key="1">
    <citation type="journal article" date="2018" name="Nat. Ecol. Evol.">
        <title>Genomic signatures of mitonuclear coevolution across populations of Tigriopus californicus.</title>
        <authorList>
            <person name="Barreto F.S."/>
            <person name="Watson E.T."/>
            <person name="Lima T.G."/>
            <person name="Willett C.S."/>
            <person name="Edmands S."/>
            <person name="Li W."/>
            <person name="Burton R.S."/>
        </authorList>
    </citation>
    <scope>NUCLEOTIDE SEQUENCE [LARGE SCALE GENOMIC DNA]</scope>
    <source>
        <strain evidence="10 11">San Diego</strain>
    </source>
</reference>
<dbReference type="EMBL" id="VCGU01000458">
    <property type="protein sequence ID" value="TRY64037.1"/>
    <property type="molecule type" value="Genomic_DNA"/>
</dbReference>
<dbReference type="InterPro" id="IPR001148">
    <property type="entry name" value="CA_dom"/>
</dbReference>
<sequence>MWLLVLGICFIASHIMAVPSWDYEDTSNWCTSFPDCCPEKVRQSPIDIMLSKATKKSLGPIMHSMATLSPITGTVKNNGHTLQFDLPEEEIEKLDRLITGGPLGSDSYQLAQFHFHWGRTQRTGSEHALDGQFFPAEVHFVHFNTKYDDLMMAASEEDGISVIGMFIEVEEAVSEAFMPIVEKTRDIRVPESEASEVTIDLAKIYSQVADPQKYTSYLGSLTTPGCNEVVTWINLLDPIKIGRVDDFPICCPESQRQSPINIRESRAIMTSFPSLVTSTSATSPLSGVVKNNGHTIQFDVDLNQPKFTISGGPLDSDTYEFIQFHLHWGSINKVGSEHSFDGKFFPAEIHLVHVNTKYATTSQALAAADGLAVIGIFMERGRGRNIALRPMMDVLNDLEMPDSSVSGVQIDLNQIYANVADKDRFTTYLGSLTTPGCNEAVTWINLLDPIPIGRTDLLALRSRLNNDMIPMQDNFRPIQCNAQTLRMNQI</sequence>
<keyword evidence="5 8" id="KW-0862">Zinc</keyword>
<name>A0A553NF12_TIGCA</name>
<dbReference type="Gene3D" id="3.10.200.10">
    <property type="entry name" value="Alpha carbonic anhydrase"/>
    <property type="match status" value="2"/>
</dbReference>
<dbReference type="InterPro" id="IPR036398">
    <property type="entry name" value="CA_dom_sf"/>
</dbReference>
<dbReference type="SUPFAM" id="SSF51069">
    <property type="entry name" value="Carbonic anhydrase"/>
    <property type="match status" value="2"/>
</dbReference>
<evidence type="ECO:0000256" key="8">
    <source>
        <dbReference type="RuleBase" id="RU367011"/>
    </source>
</evidence>
<comment type="function">
    <text evidence="1 8">Reversible hydration of carbon dioxide.</text>
</comment>
<evidence type="ECO:0000256" key="3">
    <source>
        <dbReference type="ARBA" id="ARBA00012925"/>
    </source>
</evidence>
<dbReference type="OMA" id="QYNITNN"/>
<dbReference type="SMART" id="SM01057">
    <property type="entry name" value="Carb_anhydrase"/>
    <property type="match status" value="2"/>
</dbReference>
<keyword evidence="6 8" id="KW-0456">Lyase</keyword>
<dbReference type="AlphaFoldDB" id="A0A553NF12"/>
<proteinExistence type="inferred from homology"/>
<dbReference type="EC" id="4.2.1.1" evidence="3 8"/>
<comment type="cofactor">
    <cofactor evidence="8">
        <name>Zn(2+)</name>
        <dbReference type="ChEBI" id="CHEBI:29105"/>
    </cofactor>
</comment>
<evidence type="ECO:0000256" key="7">
    <source>
        <dbReference type="ARBA" id="ARBA00048348"/>
    </source>
</evidence>
<dbReference type="CDD" id="cd00326">
    <property type="entry name" value="alpha_CA"/>
    <property type="match status" value="2"/>
</dbReference>
<protein>
    <recommendedName>
        <fullName evidence="3 8">Carbonic anhydrase</fullName>
        <ecNumber evidence="3 8">4.2.1.1</ecNumber>
    </recommendedName>
</protein>
<evidence type="ECO:0000313" key="11">
    <source>
        <dbReference type="Proteomes" id="UP000318571"/>
    </source>
</evidence>
<evidence type="ECO:0000256" key="4">
    <source>
        <dbReference type="ARBA" id="ARBA00022723"/>
    </source>
</evidence>
<dbReference type="PANTHER" id="PTHR18952:SF265">
    <property type="entry name" value="CARBONIC ANHYDRASE"/>
    <property type="match status" value="1"/>
</dbReference>
<feature type="signal peptide" evidence="8">
    <location>
        <begin position="1"/>
        <end position="17"/>
    </location>
</feature>
<dbReference type="STRING" id="6832.A0A553NF12"/>
<feature type="domain" description="Alpha-carbonic anhydrase" evidence="9">
    <location>
        <begin position="19"/>
        <end position="228"/>
    </location>
</feature>
<keyword evidence="4 8" id="KW-0479">Metal-binding</keyword>
<gene>
    <name evidence="10" type="ORF">TCAL_11591</name>
</gene>
<evidence type="ECO:0000256" key="2">
    <source>
        <dbReference type="ARBA" id="ARBA00010718"/>
    </source>
</evidence>
<dbReference type="Proteomes" id="UP000318571">
    <property type="component" value="Chromosome 10"/>
</dbReference>
<comment type="similarity">
    <text evidence="2 8">Belongs to the alpha-carbonic anhydrase family.</text>
</comment>
<evidence type="ECO:0000256" key="6">
    <source>
        <dbReference type="ARBA" id="ARBA00023239"/>
    </source>
</evidence>